<reference evidence="1" key="1">
    <citation type="submission" date="2021-01" db="EMBL/GenBank/DDBJ databases">
        <title>Tabrizicola alba sp. nov. a motile alkaliphilic bacterium isolated from a soda lake.</title>
        <authorList>
            <person name="Szuroczki S."/>
            <person name="Abbaszade G."/>
            <person name="Schumann P."/>
            <person name="Toth E."/>
        </authorList>
    </citation>
    <scope>NUCLEOTIDE SEQUENCE</scope>
    <source>
        <strain evidence="1">DMG-N-6</strain>
    </source>
</reference>
<name>A0A8K0Y2V2_9RHOB</name>
<accession>A0A8K0Y2V2</accession>
<proteinExistence type="predicted"/>
<evidence type="ECO:0000313" key="2">
    <source>
        <dbReference type="Proteomes" id="UP000648908"/>
    </source>
</evidence>
<dbReference type="Proteomes" id="UP000648908">
    <property type="component" value="Unassembled WGS sequence"/>
</dbReference>
<organism evidence="1 2">
    <name type="scientific">Szabonella alba</name>
    <dbReference type="NCBI Taxonomy" id="2804194"/>
    <lineage>
        <taxon>Bacteria</taxon>
        <taxon>Pseudomonadati</taxon>
        <taxon>Pseudomonadota</taxon>
        <taxon>Alphaproteobacteria</taxon>
        <taxon>Rhodobacterales</taxon>
        <taxon>Paracoccaceae</taxon>
        <taxon>Szabonella</taxon>
    </lineage>
</organism>
<evidence type="ECO:0000313" key="1">
    <source>
        <dbReference type="EMBL" id="MBL4919429.1"/>
    </source>
</evidence>
<keyword evidence="2" id="KW-1185">Reference proteome</keyword>
<dbReference type="RefSeq" id="WP_202690408.1">
    <property type="nucleotide sequence ID" value="NZ_JAESVN010000030.1"/>
</dbReference>
<comment type="caution">
    <text evidence="1">The sequence shown here is derived from an EMBL/GenBank/DDBJ whole genome shotgun (WGS) entry which is preliminary data.</text>
</comment>
<dbReference type="AlphaFoldDB" id="A0A8K0Y2V2"/>
<protein>
    <submittedName>
        <fullName evidence="1">Uncharacterized protein</fullName>
    </submittedName>
</protein>
<sequence>MTSPGKIQRILPAALRVALLQARFASGDQETDNLLEAARLRILAPKQEERGEGLEKLWDAFERIKTLEPGANKKDMADAMLDHAARPGSQLRASLAAEADALTKIGNTHRIRHSETWQEPLETSLQVDYLFTRLFAFIYLQLKASGRAA</sequence>
<gene>
    <name evidence="1" type="ORF">JL811_19695</name>
</gene>
<dbReference type="EMBL" id="JAESVN010000030">
    <property type="protein sequence ID" value="MBL4919429.1"/>
    <property type="molecule type" value="Genomic_DNA"/>
</dbReference>